<evidence type="ECO:0000256" key="4">
    <source>
        <dbReference type="ARBA" id="ARBA00022833"/>
    </source>
</evidence>
<dbReference type="Proteomes" id="UP000079169">
    <property type="component" value="Unplaced"/>
</dbReference>
<dbReference type="Pfam" id="PF17219">
    <property type="entry name" value="YAF2_RYBP"/>
    <property type="match status" value="1"/>
</dbReference>
<dbReference type="AlphaFoldDB" id="A0A1S3DFZ7"/>
<evidence type="ECO:0000256" key="7">
    <source>
        <dbReference type="ARBA" id="ARBA00023242"/>
    </source>
</evidence>
<dbReference type="GO" id="GO:0003677">
    <property type="term" value="F:DNA binding"/>
    <property type="evidence" value="ECO:0007669"/>
    <property type="project" value="TreeGrafter"/>
</dbReference>
<dbReference type="CTD" id="23429"/>
<feature type="compositionally biased region" description="Basic residues" evidence="9">
    <location>
        <begin position="93"/>
        <end position="109"/>
    </location>
</feature>
<dbReference type="GO" id="GO:0008270">
    <property type="term" value="F:zinc ion binding"/>
    <property type="evidence" value="ECO:0007669"/>
    <property type="project" value="UniProtKB-KW"/>
</dbReference>
<keyword evidence="11" id="KW-1185">Reference proteome</keyword>
<dbReference type="GeneID" id="103517712"/>
<name>A0A1S3DFZ7_DIACI</name>
<evidence type="ECO:0000256" key="6">
    <source>
        <dbReference type="ARBA" id="ARBA00023163"/>
    </source>
</evidence>
<keyword evidence="4" id="KW-0862">Zinc</keyword>
<protein>
    <submittedName>
        <fullName evidence="12">YY1-associated factor 2</fullName>
    </submittedName>
</protein>
<dbReference type="OMA" id="TADHHSQ"/>
<dbReference type="GO" id="GO:0045893">
    <property type="term" value="P:positive regulation of DNA-templated transcription"/>
    <property type="evidence" value="ECO:0007669"/>
    <property type="project" value="InterPro"/>
</dbReference>
<dbReference type="GO" id="GO:0005634">
    <property type="term" value="C:nucleus"/>
    <property type="evidence" value="ECO:0007669"/>
    <property type="project" value="UniProtKB-SubCell"/>
</dbReference>
<dbReference type="Pfam" id="PF00641">
    <property type="entry name" value="Zn_ribbon_RanBP"/>
    <property type="match status" value="1"/>
</dbReference>
<feature type="domain" description="RanBP2-type" evidence="10">
    <location>
        <begin position="21"/>
        <end position="50"/>
    </location>
</feature>
<keyword evidence="5" id="KW-0805">Transcription regulation</keyword>
<dbReference type="InterPro" id="IPR033774">
    <property type="entry name" value="YAF2_RYBP"/>
</dbReference>
<dbReference type="PaxDb" id="121845-A0A1S3DFZ7"/>
<dbReference type="InterPro" id="IPR036443">
    <property type="entry name" value="Znf_RanBP2_sf"/>
</dbReference>
<evidence type="ECO:0000256" key="1">
    <source>
        <dbReference type="ARBA" id="ARBA00004123"/>
    </source>
</evidence>
<dbReference type="PANTHER" id="PTHR12920:SF4">
    <property type="entry name" value="GEO03726P1"/>
    <property type="match status" value="1"/>
</dbReference>
<feature type="compositionally biased region" description="Polar residues" evidence="9">
    <location>
        <begin position="158"/>
        <end position="168"/>
    </location>
</feature>
<evidence type="ECO:0000256" key="8">
    <source>
        <dbReference type="PROSITE-ProRule" id="PRU00322"/>
    </source>
</evidence>
<gene>
    <name evidence="12" type="primary">LOC103517712</name>
</gene>
<organism evidence="11 12">
    <name type="scientific">Diaphorina citri</name>
    <name type="common">Asian citrus psyllid</name>
    <dbReference type="NCBI Taxonomy" id="121845"/>
    <lineage>
        <taxon>Eukaryota</taxon>
        <taxon>Metazoa</taxon>
        <taxon>Ecdysozoa</taxon>
        <taxon>Arthropoda</taxon>
        <taxon>Hexapoda</taxon>
        <taxon>Insecta</taxon>
        <taxon>Pterygota</taxon>
        <taxon>Neoptera</taxon>
        <taxon>Paraneoptera</taxon>
        <taxon>Hemiptera</taxon>
        <taxon>Sternorrhyncha</taxon>
        <taxon>Psylloidea</taxon>
        <taxon>Psyllidae</taxon>
        <taxon>Diaphorininae</taxon>
        <taxon>Diaphorina</taxon>
    </lineage>
</organism>
<feature type="region of interest" description="Disordered" evidence="9">
    <location>
        <begin position="140"/>
        <end position="168"/>
    </location>
</feature>
<sequence>MKIKGMDRKTPTKRRRKQAKDENYWDCSVCTYRNVAEAFKCSMCDVRKGTSTRKPRITPDLVAQVTQQYPVPATSKVGPKKEGGGKEKSENRKFKKHGRRKWNPPKLKHVDRTTAQTLEITVNNLTVKVTEFKPKIKKSILDSDLSSVENDSQSESSLNTKNGDITTD</sequence>
<dbReference type="PANTHER" id="PTHR12920">
    <property type="entry name" value="RYBP AND YAF2-RELATED"/>
    <property type="match status" value="1"/>
</dbReference>
<proteinExistence type="predicted"/>
<evidence type="ECO:0000256" key="5">
    <source>
        <dbReference type="ARBA" id="ARBA00023015"/>
    </source>
</evidence>
<evidence type="ECO:0000256" key="2">
    <source>
        <dbReference type="ARBA" id="ARBA00022723"/>
    </source>
</evidence>
<keyword evidence="7" id="KW-0539">Nucleus</keyword>
<dbReference type="Gene3D" id="4.10.1060.10">
    <property type="entry name" value="Zinc finger, RanBP2-type"/>
    <property type="match status" value="1"/>
</dbReference>
<evidence type="ECO:0000313" key="11">
    <source>
        <dbReference type="Proteomes" id="UP000079169"/>
    </source>
</evidence>
<evidence type="ECO:0000256" key="9">
    <source>
        <dbReference type="SAM" id="MobiDB-lite"/>
    </source>
</evidence>
<dbReference type="STRING" id="121845.A0A1S3DFZ7"/>
<dbReference type="OrthoDB" id="10063208at2759"/>
<keyword evidence="2" id="KW-0479">Metal-binding</keyword>
<reference evidence="12" key="1">
    <citation type="submission" date="2025-08" db="UniProtKB">
        <authorList>
            <consortium name="RefSeq"/>
        </authorList>
    </citation>
    <scope>IDENTIFICATION</scope>
</reference>
<dbReference type="GO" id="GO:0003712">
    <property type="term" value="F:transcription coregulator activity"/>
    <property type="evidence" value="ECO:0007669"/>
    <property type="project" value="TreeGrafter"/>
</dbReference>
<evidence type="ECO:0000256" key="3">
    <source>
        <dbReference type="ARBA" id="ARBA00022771"/>
    </source>
</evidence>
<dbReference type="FunFam" id="4.10.1060.10:FF:000009">
    <property type="entry name" value="YY1 associated factor 2"/>
    <property type="match status" value="1"/>
</dbReference>
<keyword evidence="6" id="KW-0804">Transcription</keyword>
<dbReference type="InterPro" id="IPR039958">
    <property type="entry name" value="RYBP/YAF2"/>
</dbReference>
<dbReference type="InterPro" id="IPR001876">
    <property type="entry name" value="Znf_RanBP2"/>
</dbReference>
<evidence type="ECO:0000259" key="10">
    <source>
        <dbReference type="PROSITE" id="PS50199"/>
    </source>
</evidence>
<dbReference type="PROSITE" id="PS50199">
    <property type="entry name" value="ZF_RANBP2_2"/>
    <property type="match status" value="1"/>
</dbReference>
<comment type="subcellular location">
    <subcellularLocation>
        <location evidence="1">Nucleus</location>
    </subcellularLocation>
</comment>
<feature type="compositionally biased region" description="Low complexity" evidence="9">
    <location>
        <begin position="146"/>
        <end position="157"/>
    </location>
</feature>
<feature type="region of interest" description="Disordered" evidence="9">
    <location>
        <begin position="1"/>
        <end position="21"/>
    </location>
</feature>
<keyword evidence="3 8" id="KW-0863">Zinc-finger</keyword>
<dbReference type="RefSeq" id="XP_008480979.1">
    <property type="nucleotide sequence ID" value="XM_008482757.3"/>
</dbReference>
<feature type="compositionally biased region" description="Basic and acidic residues" evidence="9">
    <location>
        <begin position="79"/>
        <end position="92"/>
    </location>
</feature>
<dbReference type="KEGG" id="dci:103517712"/>
<evidence type="ECO:0000313" key="12">
    <source>
        <dbReference type="RefSeq" id="XP_008480979.1"/>
    </source>
</evidence>
<dbReference type="SMART" id="SM00547">
    <property type="entry name" value="ZnF_RBZ"/>
    <property type="match status" value="1"/>
</dbReference>
<dbReference type="SUPFAM" id="SSF90209">
    <property type="entry name" value="Ran binding protein zinc finger-like"/>
    <property type="match status" value="1"/>
</dbReference>
<dbReference type="PROSITE" id="PS01358">
    <property type="entry name" value="ZF_RANBP2_1"/>
    <property type="match status" value="1"/>
</dbReference>
<feature type="compositionally biased region" description="Basic and acidic residues" evidence="9">
    <location>
        <begin position="1"/>
        <end position="10"/>
    </location>
</feature>
<accession>A0A1S3DFZ7</accession>
<feature type="region of interest" description="Disordered" evidence="9">
    <location>
        <begin position="69"/>
        <end position="109"/>
    </location>
</feature>